<reference evidence="2" key="2">
    <citation type="submission" date="2017-02" db="EMBL/GenBank/DDBJ databases">
        <title>Sunflower complete genome.</title>
        <authorList>
            <person name="Langlade N."/>
            <person name="Munos S."/>
        </authorList>
    </citation>
    <scope>NUCLEOTIDE SEQUENCE [LARGE SCALE GENOMIC DNA]</scope>
    <source>
        <tissue evidence="2">Leaves</tissue>
    </source>
</reference>
<reference evidence="1" key="3">
    <citation type="submission" date="2020-06" db="EMBL/GenBank/DDBJ databases">
        <title>Helianthus annuus Genome sequencing and assembly Release 2.</title>
        <authorList>
            <person name="Gouzy J."/>
            <person name="Langlade N."/>
            <person name="Munos S."/>
        </authorList>
    </citation>
    <scope>NUCLEOTIDE SEQUENCE</scope>
    <source>
        <tissue evidence="1">Leaves</tissue>
    </source>
</reference>
<evidence type="ECO:0000313" key="3">
    <source>
        <dbReference type="Proteomes" id="UP000215914"/>
    </source>
</evidence>
<accession>A0A251S6F4</accession>
<name>A0A251S6F4_HELAN</name>
<evidence type="ECO:0000313" key="1">
    <source>
        <dbReference type="EMBL" id="KAF5765344.1"/>
    </source>
</evidence>
<dbReference type="EMBL" id="MNCJ02000330">
    <property type="protein sequence ID" value="KAF5765344.1"/>
    <property type="molecule type" value="Genomic_DNA"/>
</dbReference>
<protein>
    <submittedName>
        <fullName evidence="2">Uncharacterized protein</fullName>
    </submittedName>
</protein>
<proteinExistence type="predicted"/>
<organism evidence="2 3">
    <name type="scientific">Helianthus annuus</name>
    <name type="common">Common sunflower</name>
    <dbReference type="NCBI Taxonomy" id="4232"/>
    <lineage>
        <taxon>Eukaryota</taxon>
        <taxon>Viridiplantae</taxon>
        <taxon>Streptophyta</taxon>
        <taxon>Embryophyta</taxon>
        <taxon>Tracheophyta</taxon>
        <taxon>Spermatophyta</taxon>
        <taxon>Magnoliopsida</taxon>
        <taxon>eudicotyledons</taxon>
        <taxon>Gunneridae</taxon>
        <taxon>Pentapetalae</taxon>
        <taxon>asterids</taxon>
        <taxon>campanulids</taxon>
        <taxon>Asterales</taxon>
        <taxon>Asteraceae</taxon>
        <taxon>Asteroideae</taxon>
        <taxon>Heliantheae alliance</taxon>
        <taxon>Heliantheae</taxon>
        <taxon>Helianthus</taxon>
    </lineage>
</organism>
<sequence length="134" mass="15414">MIGIKKTEPKGKASVLCDENQSSKFSDDPKGKSNVVVDENLTLKMLRLINLRIIPIFYTTINRRSFTDMDPKSSSCSFLKLVDVHHPTKVEIPYDFATLLWGEQFPYGDRVKIFVADNLWIVEIEKIWVGSCFR</sequence>
<dbReference type="InParanoid" id="A0A251S6F4"/>
<dbReference type="AlphaFoldDB" id="A0A251S6F4"/>
<reference evidence="1 3" key="1">
    <citation type="journal article" date="2017" name="Nature">
        <title>The sunflower genome provides insights into oil metabolism, flowering and Asterid evolution.</title>
        <authorList>
            <person name="Badouin H."/>
            <person name="Gouzy J."/>
            <person name="Grassa C.J."/>
            <person name="Murat F."/>
            <person name="Staton S.E."/>
            <person name="Cottret L."/>
            <person name="Lelandais-Briere C."/>
            <person name="Owens G.L."/>
            <person name="Carrere S."/>
            <person name="Mayjonade B."/>
            <person name="Legrand L."/>
            <person name="Gill N."/>
            <person name="Kane N.C."/>
            <person name="Bowers J.E."/>
            <person name="Hubner S."/>
            <person name="Bellec A."/>
            <person name="Berard A."/>
            <person name="Berges H."/>
            <person name="Blanchet N."/>
            <person name="Boniface M.C."/>
            <person name="Brunel D."/>
            <person name="Catrice O."/>
            <person name="Chaidir N."/>
            <person name="Claudel C."/>
            <person name="Donnadieu C."/>
            <person name="Faraut T."/>
            <person name="Fievet G."/>
            <person name="Helmstetter N."/>
            <person name="King M."/>
            <person name="Knapp S.J."/>
            <person name="Lai Z."/>
            <person name="Le Paslier M.C."/>
            <person name="Lippi Y."/>
            <person name="Lorenzon L."/>
            <person name="Mandel J.R."/>
            <person name="Marage G."/>
            <person name="Marchand G."/>
            <person name="Marquand E."/>
            <person name="Bret-Mestries E."/>
            <person name="Morien E."/>
            <person name="Nambeesan S."/>
            <person name="Nguyen T."/>
            <person name="Pegot-Espagnet P."/>
            <person name="Pouilly N."/>
            <person name="Raftis F."/>
            <person name="Sallet E."/>
            <person name="Schiex T."/>
            <person name="Thomas J."/>
            <person name="Vandecasteele C."/>
            <person name="Vares D."/>
            <person name="Vear F."/>
            <person name="Vautrin S."/>
            <person name="Crespi M."/>
            <person name="Mangin B."/>
            <person name="Burke J.M."/>
            <person name="Salse J."/>
            <person name="Munos S."/>
            <person name="Vincourt P."/>
            <person name="Rieseberg L.H."/>
            <person name="Langlade N.B."/>
        </authorList>
    </citation>
    <scope>NUCLEOTIDE SEQUENCE [LARGE SCALE GENOMIC DNA]</scope>
    <source>
        <strain evidence="3">cv. SF193</strain>
        <tissue evidence="1">Leaves</tissue>
    </source>
</reference>
<dbReference type="Proteomes" id="UP000215914">
    <property type="component" value="Chromosome 15"/>
</dbReference>
<evidence type="ECO:0000313" key="2">
    <source>
        <dbReference type="EMBL" id="OTF94429.1"/>
    </source>
</evidence>
<gene>
    <name evidence="2" type="ORF">HannXRQ_Chr15g0471981</name>
    <name evidence="1" type="ORF">HanXRQr2_Chr15g0702701</name>
</gene>
<keyword evidence="3" id="KW-1185">Reference proteome</keyword>
<dbReference type="EMBL" id="CM007904">
    <property type="protein sequence ID" value="OTF94429.1"/>
    <property type="molecule type" value="Genomic_DNA"/>
</dbReference>
<dbReference type="Gramene" id="mRNA:HanXRQr2_Chr15g0702701">
    <property type="protein sequence ID" value="mRNA:HanXRQr2_Chr15g0702701"/>
    <property type="gene ID" value="HanXRQr2_Chr15g0702701"/>
</dbReference>